<comment type="caution">
    <text evidence="1">The sequence shown here is derived from an EMBL/GenBank/DDBJ whole genome shotgun (WGS) entry which is preliminary data.</text>
</comment>
<evidence type="ECO:0000313" key="2">
    <source>
        <dbReference type="Proteomes" id="UP001060085"/>
    </source>
</evidence>
<sequence>MFLGEVKVKGDINSSQAFRMEVSLNIHHTICNKEWIPKEHAESATLQSVKELVMTSPITVDEEEETAQAPEESTSPEKEDVPQGKSERWHDDFLRLKETPQAVSVVEESEQNEHSTGNKSEFEKDEKKRKMRGSWKGTLPYAVEGRQPKIFTGRNLPWTVDPTYHQRWKWAANRETLKIVIENSFDESVIEHFELEHLSGGLGWVPVLRISRDFYPDLICEF</sequence>
<keyword evidence="2" id="KW-1185">Reference proteome</keyword>
<protein>
    <submittedName>
        <fullName evidence="1">Uncharacterized protein</fullName>
    </submittedName>
</protein>
<accession>A0ACC0BGL8</accession>
<name>A0ACC0BGL8_CATRO</name>
<proteinExistence type="predicted"/>
<evidence type="ECO:0000313" key="1">
    <source>
        <dbReference type="EMBL" id="KAI5671762.1"/>
    </source>
</evidence>
<dbReference type="EMBL" id="CM044703">
    <property type="protein sequence ID" value="KAI5671762.1"/>
    <property type="molecule type" value="Genomic_DNA"/>
</dbReference>
<dbReference type="Proteomes" id="UP001060085">
    <property type="component" value="Linkage Group LG03"/>
</dbReference>
<organism evidence="1 2">
    <name type="scientific">Catharanthus roseus</name>
    <name type="common">Madagascar periwinkle</name>
    <name type="synonym">Vinca rosea</name>
    <dbReference type="NCBI Taxonomy" id="4058"/>
    <lineage>
        <taxon>Eukaryota</taxon>
        <taxon>Viridiplantae</taxon>
        <taxon>Streptophyta</taxon>
        <taxon>Embryophyta</taxon>
        <taxon>Tracheophyta</taxon>
        <taxon>Spermatophyta</taxon>
        <taxon>Magnoliopsida</taxon>
        <taxon>eudicotyledons</taxon>
        <taxon>Gunneridae</taxon>
        <taxon>Pentapetalae</taxon>
        <taxon>asterids</taxon>
        <taxon>lamiids</taxon>
        <taxon>Gentianales</taxon>
        <taxon>Apocynaceae</taxon>
        <taxon>Rauvolfioideae</taxon>
        <taxon>Vinceae</taxon>
        <taxon>Catharanthinae</taxon>
        <taxon>Catharanthus</taxon>
    </lineage>
</organism>
<gene>
    <name evidence="1" type="ORF">M9H77_12126</name>
</gene>
<reference evidence="2" key="1">
    <citation type="journal article" date="2023" name="Nat. Plants">
        <title>Single-cell RNA sequencing provides a high-resolution roadmap for understanding the multicellular compartmentation of specialized metabolism.</title>
        <authorList>
            <person name="Sun S."/>
            <person name="Shen X."/>
            <person name="Li Y."/>
            <person name="Li Y."/>
            <person name="Wang S."/>
            <person name="Li R."/>
            <person name="Zhang H."/>
            <person name="Shen G."/>
            <person name="Guo B."/>
            <person name="Wei J."/>
            <person name="Xu J."/>
            <person name="St-Pierre B."/>
            <person name="Chen S."/>
            <person name="Sun C."/>
        </authorList>
    </citation>
    <scope>NUCLEOTIDE SEQUENCE [LARGE SCALE GENOMIC DNA]</scope>
</reference>